<gene>
    <name evidence="2" type="ORF">H7E68_00335</name>
    <name evidence="3" type="ORF">SAMN04488529_102384</name>
</gene>
<reference evidence="2 5" key="2">
    <citation type="submission" date="2020-08" db="EMBL/GenBank/DDBJ databases">
        <title>Clostridia isolated from Swiss meat.</title>
        <authorList>
            <person name="Wambui J."/>
            <person name="Stevens M.J.A."/>
            <person name="Stephan R."/>
        </authorList>
    </citation>
    <scope>NUCLEOTIDE SEQUENCE [LARGE SCALE GENOMIC DNA]</scope>
    <source>
        <strain evidence="2 5">CM001</strain>
    </source>
</reference>
<dbReference type="STRING" id="94869.SAMN04488529_102384"/>
<dbReference type="RefSeq" id="WP_175490802.1">
    <property type="nucleotide sequence ID" value="NZ_FNJM01000002.1"/>
</dbReference>
<sequence>MKNDIKKNMEIMKKVIEEKKVKGANQKNTKRPPTYGTQSPGSGNIK</sequence>
<evidence type="ECO:0000256" key="1">
    <source>
        <dbReference type="SAM" id="MobiDB-lite"/>
    </source>
</evidence>
<organism evidence="3 4">
    <name type="scientific">Clostridium gasigenes</name>
    <dbReference type="NCBI Taxonomy" id="94869"/>
    <lineage>
        <taxon>Bacteria</taxon>
        <taxon>Bacillati</taxon>
        <taxon>Bacillota</taxon>
        <taxon>Clostridia</taxon>
        <taxon>Eubacteriales</taxon>
        <taxon>Clostridiaceae</taxon>
        <taxon>Clostridium</taxon>
    </lineage>
</organism>
<reference evidence="3 4" key="1">
    <citation type="submission" date="2016-10" db="EMBL/GenBank/DDBJ databases">
        <authorList>
            <person name="de Groot N.N."/>
        </authorList>
    </citation>
    <scope>NUCLEOTIDE SEQUENCE [LARGE SCALE GENOMIC DNA]</scope>
    <source>
        <strain evidence="3 4">DSM 12272</strain>
    </source>
</reference>
<evidence type="ECO:0000313" key="2">
    <source>
        <dbReference type="EMBL" id="MBB6713176.1"/>
    </source>
</evidence>
<dbReference type="Proteomes" id="UP000585258">
    <property type="component" value="Unassembled WGS sequence"/>
</dbReference>
<proteinExistence type="predicted"/>
<dbReference type="Proteomes" id="UP000198597">
    <property type="component" value="Unassembled WGS sequence"/>
</dbReference>
<evidence type="ECO:0000313" key="3">
    <source>
        <dbReference type="EMBL" id="SDP17222.1"/>
    </source>
</evidence>
<dbReference type="EMBL" id="JACKWY010000001">
    <property type="protein sequence ID" value="MBB6713176.1"/>
    <property type="molecule type" value="Genomic_DNA"/>
</dbReference>
<accession>A0A1H0QIS4</accession>
<dbReference type="EMBL" id="FNJM01000002">
    <property type="protein sequence ID" value="SDP17222.1"/>
    <property type="molecule type" value="Genomic_DNA"/>
</dbReference>
<feature type="region of interest" description="Disordered" evidence="1">
    <location>
        <begin position="16"/>
        <end position="46"/>
    </location>
</feature>
<dbReference type="AlphaFoldDB" id="A0A1H0QIS4"/>
<name>A0A1H0QIS4_9CLOT</name>
<feature type="compositionally biased region" description="Polar residues" evidence="1">
    <location>
        <begin position="35"/>
        <end position="46"/>
    </location>
</feature>
<evidence type="ECO:0000313" key="4">
    <source>
        <dbReference type="Proteomes" id="UP000198597"/>
    </source>
</evidence>
<evidence type="ECO:0000313" key="5">
    <source>
        <dbReference type="Proteomes" id="UP000585258"/>
    </source>
</evidence>
<protein>
    <submittedName>
        <fullName evidence="3">Uncharacterized protein</fullName>
    </submittedName>
</protein>
<keyword evidence="4" id="KW-1185">Reference proteome</keyword>